<evidence type="ECO:0000256" key="8">
    <source>
        <dbReference type="ARBA" id="ARBA00022741"/>
    </source>
</evidence>
<keyword evidence="5 15" id="KW-0288">FMN</keyword>
<evidence type="ECO:0000256" key="2">
    <source>
        <dbReference type="ARBA" id="ARBA00004726"/>
    </source>
</evidence>
<keyword evidence="18" id="KW-1185">Reference proteome</keyword>
<dbReference type="GO" id="GO:0008531">
    <property type="term" value="F:riboflavin kinase activity"/>
    <property type="evidence" value="ECO:0007669"/>
    <property type="project" value="UniProtKB-UniRule"/>
</dbReference>
<dbReference type="InterPro" id="IPR004821">
    <property type="entry name" value="Cyt_trans-like"/>
</dbReference>
<comment type="caution">
    <text evidence="17">The sequence shown here is derived from an EMBL/GenBank/DDBJ whole genome shotgun (WGS) entry which is preliminary data.</text>
</comment>
<dbReference type="Pfam" id="PF01687">
    <property type="entry name" value="Flavokinase"/>
    <property type="match status" value="1"/>
</dbReference>
<evidence type="ECO:0000256" key="12">
    <source>
        <dbReference type="ARBA" id="ARBA00023268"/>
    </source>
</evidence>
<keyword evidence="7 15" id="KW-0548">Nucleotidyltransferase</keyword>
<evidence type="ECO:0000313" key="18">
    <source>
        <dbReference type="Proteomes" id="UP000004080"/>
    </source>
</evidence>
<accession>I8AI42</accession>
<dbReference type="NCBIfam" id="TIGR00083">
    <property type="entry name" value="ribF"/>
    <property type="match status" value="1"/>
</dbReference>
<dbReference type="Pfam" id="PF06574">
    <property type="entry name" value="FAD_syn"/>
    <property type="match status" value="1"/>
</dbReference>
<comment type="catalytic activity">
    <reaction evidence="13 15">
        <text>riboflavin + ATP = FMN + ADP + H(+)</text>
        <dbReference type="Rhea" id="RHEA:14357"/>
        <dbReference type="ChEBI" id="CHEBI:15378"/>
        <dbReference type="ChEBI" id="CHEBI:30616"/>
        <dbReference type="ChEBI" id="CHEBI:57986"/>
        <dbReference type="ChEBI" id="CHEBI:58210"/>
        <dbReference type="ChEBI" id="CHEBI:456216"/>
        <dbReference type="EC" id="2.7.1.26"/>
    </reaction>
</comment>
<keyword evidence="12" id="KW-0511">Multifunctional enzyme</keyword>
<keyword evidence="9 15" id="KW-0418">Kinase</keyword>
<keyword evidence="8 15" id="KW-0547">Nucleotide-binding</keyword>
<dbReference type="STRING" id="1196324.A374_12530"/>
<dbReference type="PIRSF" id="PIRSF004491">
    <property type="entry name" value="FAD_Synth"/>
    <property type="match status" value="1"/>
</dbReference>
<dbReference type="GO" id="GO:0009231">
    <property type="term" value="P:riboflavin biosynthetic process"/>
    <property type="evidence" value="ECO:0007669"/>
    <property type="project" value="InterPro"/>
</dbReference>
<dbReference type="SMART" id="SM00904">
    <property type="entry name" value="Flavokinase"/>
    <property type="match status" value="1"/>
</dbReference>
<dbReference type="GO" id="GO:0009398">
    <property type="term" value="P:FMN biosynthetic process"/>
    <property type="evidence" value="ECO:0007669"/>
    <property type="project" value="UniProtKB-UniRule"/>
</dbReference>
<dbReference type="PANTHER" id="PTHR22749:SF6">
    <property type="entry name" value="RIBOFLAVIN KINASE"/>
    <property type="match status" value="1"/>
</dbReference>
<dbReference type="Proteomes" id="UP000004080">
    <property type="component" value="Unassembled WGS sequence"/>
</dbReference>
<keyword evidence="11 15" id="KW-0067">ATP-binding</keyword>
<dbReference type="NCBIfam" id="TIGR00125">
    <property type="entry name" value="cyt_tran_rel"/>
    <property type="match status" value="1"/>
</dbReference>
<dbReference type="InterPro" id="IPR023468">
    <property type="entry name" value="Riboflavin_kinase"/>
</dbReference>
<evidence type="ECO:0000313" key="17">
    <source>
        <dbReference type="EMBL" id="EIT85124.1"/>
    </source>
</evidence>
<dbReference type="CDD" id="cd02064">
    <property type="entry name" value="FAD_synthetase_N"/>
    <property type="match status" value="1"/>
</dbReference>
<evidence type="ECO:0000256" key="15">
    <source>
        <dbReference type="PIRNR" id="PIRNR004491"/>
    </source>
</evidence>
<reference evidence="17 18" key="1">
    <citation type="journal article" date="2012" name="J. Bacteriol.">
        <title>Genome of Bacillus macauensis ZFHKF-1, a Long-Chain-Forming Bacterium.</title>
        <authorList>
            <person name="Cai L."/>
            <person name="Zhang T."/>
        </authorList>
    </citation>
    <scope>NUCLEOTIDE SEQUENCE [LARGE SCALE GENOMIC DNA]</scope>
    <source>
        <strain evidence="17 18">ZFHKF-1</strain>
    </source>
</reference>
<evidence type="ECO:0000256" key="3">
    <source>
        <dbReference type="ARBA" id="ARBA00005201"/>
    </source>
</evidence>
<evidence type="ECO:0000256" key="14">
    <source>
        <dbReference type="ARBA" id="ARBA00049494"/>
    </source>
</evidence>
<dbReference type="EC" id="2.7.7.2" evidence="15"/>
<evidence type="ECO:0000256" key="4">
    <source>
        <dbReference type="ARBA" id="ARBA00022630"/>
    </source>
</evidence>
<dbReference type="SUPFAM" id="SSF82114">
    <property type="entry name" value="Riboflavin kinase-like"/>
    <property type="match status" value="1"/>
</dbReference>
<evidence type="ECO:0000256" key="11">
    <source>
        <dbReference type="ARBA" id="ARBA00022840"/>
    </source>
</evidence>
<feature type="domain" description="Riboflavin kinase" evidence="16">
    <location>
        <begin position="185"/>
        <end position="310"/>
    </location>
</feature>
<keyword evidence="6 15" id="KW-0808">Transferase</keyword>
<dbReference type="PANTHER" id="PTHR22749">
    <property type="entry name" value="RIBOFLAVIN KINASE/FMN ADENYLYLTRANSFERASE"/>
    <property type="match status" value="1"/>
</dbReference>
<organism evidence="17 18">
    <name type="scientific">Fictibacillus macauensis ZFHKF-1</name>
    <dbReference type="NCBI Taxonomy" id="1196324"/>
    <lineage>
        <taxon>Bacteria</taxon>
        <taxon>Bacillati</taxon>
        <taxon>Bacillota</taxon>
        <taxon>Bacilli</taxon>
        <taxon>Bacillales</taxon>
        <taxon>Fictibacillaceae</taxon>
        <taxon>Fictibacillus</taxon>
    </lineage>
</organism>
<dbReference type="InterPro" id="IPR015865">
    <property type="entry name" value="Riboflavin_kinase_bac/euk"/>
</dbReference>
<dbReference type="SUPFAM" id="SSF52374">
    <property type="entry name" value="Nucleotidylyl transferase"/>
    <property type="match status" value="1"/>
</dbReference>
<comment type="catalytic activity">
    <reaction evidence="14 15">
        <text>FMN + ATP + H(+) = FAD + diphosphate</text>
        <dbReference type="Rhea" id="RHEA:17237"/>
        <dbReference type="ChEBI" id="CHEBI:15378"/>
        <dbReference type="ChEBI" id="CHEBI:30616"/>
        <dbReference type="ChEBI" id="CHEBI:33019"/>
        <dbReference type="ChEBI" id="CHEBI:57692"/>
        <dbReference type="ChEBI" id="CHEBI:58210"/>
        <dbReference type="EC" id="2.7.7.2"/>
    </reaction>
</comment>
<dbReference type="NCBIfam" id="NF004162">
    <property type="entry name" value="PRK05627.1-5"/>
    <property type="match status" value="1"/>
</dbReference>
<comment type="similarity">
    <text evidence="15">Belongs to the ribF family.</text>
</comment>
<evidence type="ECO:0000256" key="9">
    <source>
        <dbReference type="ARBA" id="ARBA00022777"/>
    </source>
</evidence>
<keyword evidence="10 15" id="KW-0274">FAD</keyword>
<dbReference type="InterPro" id="IPR014729">
    <property type="entry name" value="Rossmann-like_a/b/a_fold"/>
</dbReference>
<keyword evidence="4 15" id="KW-0285">Flavoprotein</keyword>
<dbReference type="Gene3D" id="2.40.30.30">
    <property type="entry name" value="Riboflavin kinase-like"/>
    <property type="match status" value="1"/>
</dbReference>
<comment type="function">
    <text evidence="1">Catalyzes the phosphorylation of riboflavin to FMN followed by the adenylation of FMN to FAD.</text>
</comment>
<dbReference type="eggNOG" id="COG0196">
    <property type="taxonomic scope" value="Bacteria"/>
</dbReference>
<evidence type="ECO:0000256" key="1">
    <source>
        <dbReference type="ARBA" id="ARBA00002121"/>
    </source>
</evidence>
<gene>
    <name evidence="17" type="ORF">A374_12530</name>
</gene>
<dbReference type="UniPathway" id="UPA00276">
    <property type="reaction ID" value="UER00406"/>
</dbReference>
<comment type="pathway">
    <text evidence="2 15">Cofactor biosynthesis; FAD biosynthesis; FAD from FMN: step 1/1.</text>
</comment>
<dbReference type="EC" id="2.7.1.26" evidence="15"/>
<dbReference type="FunFam" id="2.40.30.30:FF:000003">
    <property type="entry name" value="Riboflavin biosynthesis protein"/>
    <property type="match status" value="1"/>
</dbReference>
<dbReference type="OrthoDB" id="9803667at2"/>
<dbReference type="GO" id="GO:0005524">
    <property type="term" value="F:ATP binding"/>
    <property type="evidence" value="ECO:0007669"/>
    <property type="project" value="UniProtKB-UniRule"/>
</dbReference>
<dbReference type="EMBL" id="AKKV01000027">
    <property type="protein sequence ID" value="EIT85124.1"/>
    <property type="molecule type" value="Genomic_DNA"/>
</dbReference>
<evidence type="ECO:0000256" key="5">
    <source>
        <dbReference type="ARBA" id="ARBA00022643"/>
    </source>
</evidence>
<dbReference type="UniPathway" id="UPA00277">
    <property type="reaction ID" value="UER00407"/>
</dbReference>
<dbReference type="GO" id="GO:0003919">
    <property type="term" value="F:FMN adenylyltransferase activity"/>
    <property type="evidence" value="ECO:0007669"/>
    <property type="project" value="UniProtKB-UniRule"/>
</dbReference>
<protein>
    <recommendedName>
        <fullName evidence="15">Riboflavin biosynthesis protein</fullName>
    </recommendedName>
    <domain>
        <recommendedName>
            <fullName evidence="15">Riboflavin kinase</fullName>
            <ecNumber evidence="15">2.7.1.26</ecNumber>
        </recommendedName>
        <alternativeName>
            <fullName evidence="15">Flavokinase</fullName>
        </alternativeName>
    </domain>
    <domain>
        <recommendedName>
            <fullName evidence="15">FMN adenylyltransferase</fullName>
            <ecNumber evidence="15">2.7.7.2</ecNumber>
        </recommendedName>
        <alternativeName>
            <fullName evidence="15">FAD pyrophosphorylase</fullName>
        </alternativeName>
        <alternativeName>
            <fullName evidence="15">FAD synthase</fullName>
        </alternativeName>
    </domain>
</protein>
<dbReference type="GO" id="GO:0006747">
    <property type="term" value="P:FAD biosynthetic process"/>
    <property type="evidence" value="ECO:0007669"/>
    <property type="project" value="UniProtKB-UniRule"/>
</dbReference>
<dbReference type="AlphaFoldDB" id="I8AI42"/>
<comment type="pathway">
    <text evidence="3 15">Cofactor biosynthesis; FMN biosynthesis; FMN from riboflavin (ATP route): step 1/1.</text>
</comment>
<evidence type="ECO:0000256" key="6">
    <source>
        <dbReference type="ARBA" id="ARBA00022679"/>
    </source>
</evidence>
<dbReference type="NCBIfam" id="NF004161">
    <property type="entry name" value="PRK05627.1-4"/>
    <property type="match status" value="1"/>
</dbReference>
<dbReference type="InterPro" id="IPR015864">
    <property type="entry name" value="FAD_synthase"/>
</dbReference>
<dbReference type="PATRIC" id="fig|1196324.3.peg.2562"/>
<evidence type="ECO:0000256" key="7">
    <source>
        <dbReference type="ARBA" id="ARBA00022695"/>
    </source>
</evidence>
<dbReference type="Gene3D" id="3.40.50.620">
    <property type="entry name" value="HUPs"/>
    <property type="match status" value="1"/>
</dbReference>
<proteinExistence type="inferred from homology"/>
<sequence length="325" mass="36138">MKTITLSHPLQMMKHEQPRTVMALGYFDGIHKGHRKVIDTAIALAKQEDAVSAVMSFHPHPSVVLGKKQAHVSYITPLAMKKKLLEEMGVDLFYVVEFTPSFAALLPEEFIDQYLIGLNVHHVVAGFDYRFGQFGKGDMAMMAEKAAGAFSQTVIEKLEMNEQKVSSTLIRSLLQHGDVSDIPSYLGRPYTITGIVVHGESRGTSLGFPTANIGETDGYMIPANGVYVVSATVDGTEYHGVANIGTKPTFAGVREPSIEVHLFHFQKNIYGKHVEVTWHQRIRSEKKFNGVEELIEQIGKDKETALTFFHKTQASSCILDEKELM</sequence>
<dbReference type="RefSeq" id="WP_007202584.1">
    <property type="nucleotide sequence ID" value="NZ_AKKV01000027.1"/>
</dbReference>
<evidence type="ECO:0000256" key="13">
    <source>
        <dbReference type="ARBA" id="ARBA00047880"/>
    </source>
</evidence>
<dbReference type="InterPro" id="IPR023465">
    <property type="entry name" value="Riboflavin_kinase_dom_sf"/>
</dbReference>
<evidence type="ECO:0000256" key="10">
    <source>
        <dbReference type="ARBA" id="ARBA00022827"/>
    </source>
</evidence>
<dbReference type="FunFam" id="3.40.50.620:FF:000021">
    <property type="entry name" value="Riboflavin biosynthesis protein"/>
    <property type="match status" value="1"/>
</dbReference>
<name>I8AI42_9BACL</name>
<dbReference type="InterPro" id="IPR002606">
    <property type="entry name" value="Riboflavin_kinase_bac"/>
</dbReference>
<evidence type="ECO:0000259" key="16">
    <source>
        <dbReference type="SMART" id="SM00904"/>
    </source>
</evidence>